<evidence type="ECO:0000256" key="1">
    <source>
        <dbReference type="SAM" id="MobiDB-lite"/>
    </source>
</evidence>
<gene>
    <name evidence="2" type="ORF">BcDW1_8437</name>
</gene>
<dbReference type="Proteomes" id="UP000012045">
    <property type="component" value="Unassembled WGS sequence"/>
</dbReference>
<feature type="region of interest" description="Disordered" evidence="1">
    <location>
        <begin position="1"/>
        <end position="93"/>
    </location>
</feature>
<evidence type="ECO:0000313" key="3">
    <source>
        <dbReference type="Proteomes" id="UP000012045"/>
    </source>
</evidence>
<protein>
    <submittedName>
        <fullName evidence="2">Uncharacterized protein</fullName>
    </submittedName>
</protein>
<sequence length="93" mass="10299">MNQGQDPGSGMQRQGPWYNQRSPSQSTSQVYGTYQQHGQGQQNLTQISLDSPHEPSRYATQHAQQSSVQIQTERYGGPQQAQQDNSEGAEMGC</sequence>
<dbReference type="HOGENOM" id="CLU_2399408_0_0_1"/>
<dbReference type="AlphaFoldDB" id="M7U8E6"/>
<reference evidence="3" key="1">
    <citation type="journal article" date="2013" name="Genome Announc.">
        <title>Draft genome sequence of Botrytis cinerea BcDW1, inoculum for noble rot of grape berries.</title>
        <authorList>
            <person name="Blanco-Ulate B."/>
            <person name="Allen G."/>
            <person name="Powell A.L."/>
            <person name="Cantu D."/>
        </authorList>
    </citation>
    <scope>NUCLEOTIDE SEQUENCE [LARGE SCALE GENOMIC DNA]</scope>
    <source>
        <strain evidence="3">BcDW1</strain>
    </source>
</reference>
<dbReference type="EMBL" id="KB708023">
    <property type="protein sequence ID" value="EMR82888.1"/>
    <property type="molecule type" value="Genomic_DNA"/>
</dbReference>
<accession>M7U8E6</accession>
<name>M7U8E6_BOTF1</name>
<feature type="compositionally biased region" description="Polar residues" evidence="1">
    <location>
        <begin position="58"/>
        <end position="72"/>
    </location>
</feature>
<feature type="compositionally biased region" description="Low complexity" evidence="1">
    <location>
        <begin position="29"/>
        <end position="46"/>
    </location>
</feature>
<proteinExistence type="predicted"/>
<evidence type="ECO:0000313" key="2">
    <source>
        <dbReference type="EMBL" id="EMR82888.1"/>
    </source>
</evidence>
<organism evidence="2 3">
    <name type="scientific">Botryotinia fuckeliana (strain BcDW1)</name>
    <name type="common">Noble rot fungus</name>
    <name type="synonym">Botrytis cinerea</name>
    <dbReference type="NCBI Taxonomy" id="1290391"/>
    <lineage>
        <taxon>Eukaryota</taxon>
        <taxon>Fungi</taxon>
        <taxon>Dikarya</taxon>
        <taxon>Ascomycota</taxon>
        <taxon>Pezizomycotina</taxon>
        <taxon>Leotiomycetes</taxon>
        <taxon>Helotiales</taxon>
        <taxon>Sclerotiniaceae</taxon>
        <taxon>Botrytis</taxon>
    </lineage>
</organism>
<feature type="compositionally biased region" description="Polar residues" evidence="1">
    <location>
        <begin position="17"/>
        <end position="28"/>
    </location>
</feature>